<dbReference type="SUPFAM" id="SSF54637">
    <property type="entry name" value="Thioesterase/thiol ester dehydrase-isomerase"/>
    <property type="match status" value="1"/>
</dbReference>
<reference evidence="1 2" key="1">
    <citation type="submission" date="2022-11" db="EMBL/GenBank/DDBJ databases">
        <title>Comparative genomics analysis of Acidithiobacillus ferriphilus.</title>
        <authorList>
            <person name="Ma L."/>
        </authorList>
    </citation>
    <scope>NUCLEOTIDE SEQUENCE [LARGE SCALE GENOMIC DNA]</scope>
    <source>
        <strain evidence="1 2">DY15</strain>
    </source>
</reference>
<evidence type="ECO:0000313" key="2">
    <source>
        <dbReference type="Proteomes" id="UP001308776"/>
    </source>
</evidence>
<dbReference type="Gene3D" id="3.10.129.10">
    <property type="entry name" value="Hotdog Thioesterase"/>
    <property type="match status" value="1"/>
</dbReference>
<protein>
    <submittedName>
        <fullName evidence="1">DUF4442 domain-containing protein</fullName>
    </submittedName>
</protein>
<organism evidence="1 2">
    <name type="scientific">Acidithiobacillus ferriphilus</name>
    <dbReference type="NCBI Taxonomy" id="1689834"/>
    <lineage>
        <taxon>Bacteria</taxon>
        <taxon>Pseudomonadati</taxon>
        <taxon>Pseudomonadota</taxon>
        <taxon>Acidithiobacillia</taxon>
        <taxon>Acidithiobacillales</taxon>
        <taxon>Acidithiobacillaceae</taxon>
        <taxon>Acidithiobacillus</taxon>
    </lineage>
</organism>
<evidence type="ECO:0000313" key="1">
    <source>
        <dbReference type="EMBL" id="MEB8513231.1"/>
    </source>
</evidence>
<dbReference type="RefSeq" id="WP_081257991.1">
    <property type="nucleotide sequence ID" value="NZ_JAAZTX010000100.1"/>
</dbReference>
<dbReference type="Pfam" id="PF14539">
    <property type="entry name" value="DUF4442"/>
    <property type="match status" value="1"/>
</dbReference>
<comment type="caution">
    <text evidence="1">The sequence shown here is derived from an EMBL/GenBank/DDBJ whole genome shotgun (WGS) entry which is preliminary data.</text>
</comment>
<proteinExistence type="predicted"/>
<keyword evidence="2" id="KW-1185">Reference proteome</keyword>
<dbReference type="EMBL" id="JAQGFR010000101">
    <property type="protein sequence ID" value="MEB8513231.1"/>
    <property type="molecule type" value="Genomic_DNA"/>
</dbReference>
<accession>A0ABU6FR11</accession>
<dbReference type="Proteomes" id="UP001308776">
    <property type="component" value="Unassembled WGS sequence"/>
</dbReference>
<sequence length="142" mass="15111">MDISQLPFNQLIGLELVGPENGFLVSLPESPKYANHLGTVHGSALLAVAEAGSGEFLLRNFGHIKGFIPVVRKIEAKFRKPATGRVSSRCSLAEDVVVGWATELASRGRLSASIPIEVVDSKGILVVSAVVEWFISNGNTNA</sequence>
<gene>
    <name evidence="1" type="ORF">OW717_04155</name>
</gene>
<dbReference type="InterPro" id="IPR027961">
    <property type="entry name" value="DUF4442"/>
</dbReference>
<name>A0ABU6FR11_9PROT</name>
<dbReference type="InterPro" id="IPR029069">
    <property type="entry name" value="HotDog_dom_sf"/>
</dbReference>